<comment type="caution">
    <text evidence="2">The sequence shown here is derived from an EMBL/GenBank/DDBJ whole genome shotgun (WGS) entry which is preliminary data.</text>
</comment>
<organism evidence="2 3">
    <name type="scientific">Schizothecium vesticola</name>
    <dbReference type="NCBI Taxonomy" id="314040"/>
    <lineage>
        <taxon>Eukaryota</taxon>
        <taxon>Fungi</taxon>
        <taxon>Dikarya</taxon>
        <taxon>Ascomycota</taxon>
        <taxon>Pezizomycotina</taxon>
        <taxon>Sordariomycetes</taxon>
        <taxon>Sordariomycetidae</taxon>
        <taxon>Sordariales</taxon>
        <taxon>Schizotheciaceae</taxon>
        <taxon>Schizothecium</taxon>
    </lineage>
</organism>
<dbReference type="EMBL" id="JAUKUD010000003">
    <property type="protein sequence ID" value="KAK0750627.1"/>
    <property type="molecule type" value="Genomic_DNA"/>
</dbReference>
<reference evidence="2" key="1">
    <citation type="submission" date="2023-06" db="EMBL/GenBank/DDBJ databases">
        <title>Genome-scale phylogeny and comparative genomics of the fungal order Sordariales.</title>
        <authorList>
            <consortium name="Lawrence Berkeley National Laboratory"/>
            <person name="Hensen N."/>
            <person name="Bonometti L."/>
            <person name="Westerberg I."/>
            <person name="Brannstrom I.O."/>
            <person name="Guillou S."/>
            <person name="Cros-Aarteil S."/>
            <person name="Calhoun S."/>
            <person name="Haridas S."/>
            <person name="Kuo A."/>
            <person name="Mondo S."/>
            <person name="Pangilinan J."/>
            <person name="Riley R."/>
            <person name="LaButti K."/>
            <person name="Andreopoulos B."/>
            <person name="Lipzen A."/>
            <person name="Chen C."/>
            <person name="Yanf M."/>
            <person name="Daum C."/>
            <person name="Ng V."/>
            <person name="Clum A."/>
            <person name="Steindorff A."/>
            <person name="Ohm R."/>
            <person name="Martin F."/>
            <person name="Silar P."/>
            <person name="Natvig D."/>
            <person name="Lalanne C."/>
            <person name="Gautier V."/>
            <person name="Ament-velasquez S.L."/>
            <person name="Kruys A."/>
            <person name="Hutchinson M.I."/>
            <person name="Powell A.J."/>
            <person name="Barry K."/>
            <person name="Miller A.N."/>
            <person name="Grigoriev I.V."/>
            <person name="Debuchy R."/>
            <person name="Gladieux P."/>
            <person name="Thoren M.H."/>
            <person name="Johannesson H."/>
        </authorList>
    </citation>
    <scope>NUCLEOTIDE SEQUENCE</scope>
    <source>
        <strain evidence="2">SMH3187-1</strain>
    </source>
</reference>
<evidence type="ECO:0000313" key="3">
    <source>
        <dbReference type="Proteomes" id="UP001172155"/>
    </source>
</evidence>
<dbReference type="PANTHER" id="PTHR34883">
    <property type="entry name" value="SERINE-RICH PROTEIN, PUTATIVE-RELATED-RELATED"/>
    <property type="match status" value="1"/>
</dbReference>
<protein>
    <recommendedName>
        <fullName evidence="4">Extracellular serine-rich protein</fullName>
    </recommendedName>
</protein>
<dbReference type="AlphaFoldDB" id="A0AA40F3M5"/>
<dbReference type="SUPFAM" id="SSF49503">
    <property type="entry name" value="Cupredoxins"/>
    <property type="match status" value="1"/>
</dbReference>
<gene>
    <name evidence="2" type="ORF">B0T18DRAFT_311473</name>
</gene>
<evidence type="ECO:0000313" key="2">
    <source>
        <dbReference type="EMBL" id="KAK0750627.1"/>
    </source>
</evidence>
<feature type="region of interest" description="Disordered" evidence="1">
    <location>
        <begin position="1"/>
        <end position="33"/>
    </location>
</feature>
<dbReference type="PANTHER" id="PTHR34883:SF17">
    <property type="entry name" value="CUPREDOXIN"/>
    <property type="match status" value="1"/>
</dbReference>
<dbReference type="Gene3D" id="2.60.40.420">
    <property type="entry name" value="Cupredoxins - blue copper proteins"/>
    <property type="match status" value="1"/>
</dbReference>
<dbReference type="InterPro" id="IPR008972">
    <property type="entry name" value="Cupredoxin"/>
</dbReference>
<dbReference type="InterPro" id="IPR052953">
    <property type="entry name" value="Ser-rich/MCO-related"/>
</dbReference>
<dbReference type="CDD" id="cd00920">
    <property type="entry name" value="Cupredoxin"/>
    <property type="match status" value="1"/>
</dbReference>
<feature type="compositionally biased region" description="Low complexity" evidence="1">
    <location>
        <begin position="1"/>
        <end position="21"/>
    </location>
</feature>
<keyword evidence="3" id="KW-1185">Reference proteome</keyword>
<name>A0AA40F3M5_9PEZI</name>
<feature type="non-terminal residue" evidence="2">
    <location>
        <position position="161"/>
    </location>
</feature>
<dbReference type="Proteomes" id="UP001172155">
    <property type="component" value="Unassembled WGS sequence"/>
</dbReference>
<evidence type="ECO:0008006" key="4">
    <source>
        <dbReference type="Google" id="ProtNLM"/>
    </source>
</evidence>
<feature type="non-terminal residue" evidence="2">
    <location>
        <position position="1"/>
    </location>
</feature>
<accession>A0AA40F3M5</accession>
<proteinExistence type="predicted"/>
<sequence length="161" mass="16156">SSSGSGSTAGSTQSATQTQSGVTRIDVGNGGQVMSPNDVTVPMGEIIEFHFYQGAHSVAQSAFDNPCVPINATASNGVEGFFSGSVSVASGESANVFRVVSTGSPMWYYCATGKHCQNGMVGVINKPASGQRTISQYAAAAAKASQNLPAASVKGGTLVAA</sequence>
<evidence type="ECO:0000256" key="1">
    <source>
        <dbReference type="SAM" id="MobiDB-lite"/>
    </source>
</evidence>